<dbReference type="InterPro" id="IPR001296">
    <property type="entry name" value="Glyco_trans_1"/>
</dbReference>
<evidence type="ECO:0000256" key="1">
    <source>
        <dbReference type="ARBA" id="ARBA00022679"/>
    </source>
</evidence>
<dbReference type="PANTHER" id="PTHR46401:SF2">
    <property type="entry name" value="GLYCOSYLTRANSFERASE WBBK-RELATED"/>
    <property type="match status" value="1"/>
</dbReference>
<proteinExistence type="predicted"/>
<dbReference type="RefSeq" id="WP_207448264.1">
    <property type="nucleotide sequence ID" value="NZ_JACTNF010000014.1"/>
</dbReference>
<name>A0ABS3KGS6_9PROT</name>
<dbReference type="SUPFAM" id="SSF53756">
    <property type="entry name" value="UDP-Glycosyltransferase/glycogen phosphorylase"/>
    <property type="match status" value="1"/>
</dbReference>
<evidence type="ECO:0000259" key="2">
    <source>
        <dbReference type="Pfam" id="PF00534"/>
    </source>
</evidence>
<accession>A0ABS3KGS6</accession>
<dbReference type="Gene3D" id="3.40.50.2000">
    <property type="entry name" value="Glycogen Phosphorylase B"/>
    <property type="match status" value="1"/>
</dbReference>
<dbReference type="Proteomes" id="UP001518990">
    <property type="component" value="Unassembled WGS sequence"/>
</dbReference>
<evidence type="ECO:0000313" key="4">
    <source>
        <dbReference type="Proteomes" id="UP001518990"/>
    </source>
</evidence>
<dbReference type="PANTHER" id="PTHR46401">
    <property type="entry name" value="GLYCOSYLTRANSFERASE WBBK-RELATED"/>
    <property type="match status" value="1"/>
</dbReference>
<dbReference type="EMBL" id="JACTNF010000014">
    <property type="protein sequence ID" value="MBO1075813.1"/>
    <property type="molecule type" value="Genomic_DNA"/>
</dbReference>
<keyword evidence="4" id="KW-1185">Reference proteome</keyword>
<organism evidence="3 4">
    <name type="scientific">Roseomonas marmotae</name>
    <dbReference type="NCBI Taxonomy" id="2768161"/>
    <lineage>
        <taxon>Bacteria</taxon>
        <taxon>Pseudomonadati</taxon>
        <taxon>Pseudomonadota</taxon>
        <taxon>Alphaproteobacteria</taxon>
        <taxon>Acetobacterales</taxon>
        <taxon>Roseomonadaceae</taxon>
        <taxon>Roseomonas</taxon>
    </lineage>
</organism>
<dbReference type="Pfam" id="PF00534">
    <property type="entry name" value="Glycos_transf_1"/>
    <property type="match status" value="1"/>
</dbReference>
<comment type="caution">
    <text evidence="3">The sequence shown here is derived from an EMBL/GenBank/DDBJ whole genome shotgun (WGS) entry which is preliminary data.</text>
</comment>
<keyword evidence="1" id="KW-0808">Transferase</keyword>
<feature type="domain" description="Glycosyl transferase family 1" evidence="2">
    <location>
        <begin position="183"/>
        <end position="326"/>
    </location>
</feature>
<reference evidence="3 4" key="1">
    <citation type="submission" date="2020-09" db="EMBL/GenBank/DDBJ databases">
        <title>Roseomonas.</title>
        <authorList>
            <person name="Zhu W."/>
        </authorList>
    </citation>
    <scope>NUCLEOTIDE SEQUENCE [LARGE SCALE GENOMIC DNA]</scope>
    <source>
        <strain evidence="3 4">1311</strain>
    </source>
</reference>
<gene>
    <name evidence="3" type="ORF">IAI60_14445</name>
</gene>
<protein>
    <submittedName>
        <fullName evidence="3">Glycosyltransferase</fullName>
    </submittedName>
</protein>
<evidence type="ECO:0000313" key="3">
    <source>
        <dbReference type="EMBL" id="MBO1075813.1"/>
    </source>
</evidence>
<feature type="non-terminal residue" evidence="3">
    <location>
        <position position="1"/>
    </location>
</feature>
<sequence>AIFVTNASGTYGGGRLAAFLLAQCLARAGAEVAFVTNAKPVFYEDLKHFGHPGRVAFHQTKDFHAGLPAGGFDIVIIIPGQSQDRQFYIGARGFARRRGARLVLFNFETPNWFNSQAPTTRSEDMWLEWRRCIEDGCLVLSNSEQSMRFAQDYYCSHPETTFFDYWHQPINLQALARVAPQYRENRAVCFVRARDPHKGGQDLIDALSEDLRGWTLSLIVGSAKLDEEYHEAIAAAARRHQIAIEVKPLLSDTDKFVELKRARMLIYPSRFEGYGIPPIEALSAGTPCVCYDLPVFREVCGDALIAVPSGDIEGLRAGIRQVIASSPADWNHLPQQVASVSSILQCGQAALAALQTYLRQEIRETGHALPAPRRASERQVWVDTLRVDPGGFLEIRGGTGLEEPGRLLLTLNGARAAEAVPRGGRYLLLHPLPREAHAEEAELSVLALGHNGQVLDSASSSLMPSRLQASSEAAALRHGGWRWLREGDTACVIGWITADAPILGLQAHAGGRRLWLQSGINRPDLRGRGAGAGLSIHLSAEDLAALDAVGELLLLAGTDAGARALHLAPSWEPAQPGEPEWPPELPGDADPFPLPVQAHLHRATYDEYGVAEFDGWVQARPRVDVIKFWLAGAFLGETAPDRLQLHIHERHRAYGDAYCGFHLAGRLTGLTADRLQYRVEFCQGDAPVHVLEGMAAPQRRAQGPLGSDAALLPPGLLDSEDEVVVLVVEDARLLEPLAGAAQRATLRYLRDSGRRVVLVLHGNPHRFADDLPRWQALADGVVLVNAMTPRHSARLPPAG</sequence>